<comment type="caution">
    <text evidence="1">The sequence shown here is derived from an EMBL/GenBank/DDBJ whole genome shotgun (WGS) entry which is preliminary data.</text>
</comment>
<gene>
    <name evidence="1" type="ORF">GCM10022281_05060</name>
</gene>
<evidence type="ECO:0000313" key="2">
    <source>
        <dbReference type="Proteomes" id="UP001424459"/>
    </source>
</evidence>
<proteinExistence type="predicted"/>
<sequence length="57" mass="6430">MGQRDLRVTNVSWQTRGLVSWESEWKTRAIKRVLKQRAGAFIDVGANIGQTLLVSTT</sequence>
<keyword evidence="2" id="KW-1185">Reference proteome</keyword>
<reference evidence="2" key="1">
    <citation type="journal article" date="2019" name="Int. J. Syst. Evol. Microbiol.">
        <title>The Global Catalogue of Microorganisms (GCM) 10K type strain sequencing project: providing services to taxonomists for standard genome sequencing and annotation.</title>
        <authorList>
            <consortium name="The Broad Institute Genomics Platform"/>
            <consortium name="The Broad Institute Genome Sequencing Center for Infectious Disease"/>
            <person name="Wu L."/>
            <person name="Ma J."/>
        </authorList>
    </citation>
    <scope>NUCLEOTIDE SEQUENCE [LARGE SCALE GENOMIC DNA]</scope>
    <source>
        <strain evidence="2">JCM 17564</strain>
    </source>
</reference>
<evidence type="ECO:0000313" key="1">
    <source>
        <dbReference type="EMBL" id="GAA4028949.1"/>
    </source>
</evidence>
<organism evidence="1 2">
    <name type="scientific">Sphingomonas rosea</name>
    <dbReference type="NCBI Taxonomy" id="335605"/>
    <lineage>
        <taxon>Bacteria</taxon>
        <taxon>Pseudomonadati</taxon>
        <taxon>Pseudomonadota</taxon>
        <taxon>Alphaproteobacteria</taxon>
        <taxon>Sphingomonadales</taxon>
        <taxon>Sphingomonadaceae</taxon>
        <taxon>Sphingomonas</taxon>
    </lineage>
</organism>
<dbReference type="EMBL" id="BAABBR010000001">
    <property type="protein sequence ID" value="GAA4028949.1"/>
    <property type="molecule type" value="Genomic_DNA"/>
</dbReference>
<evidence type="ECO:0008006" key="3">
    <source>
        <dbReference type="Google" id="ProtNLM"/>
    </source>
</evidence>
<dbReference type="Proteomes" id="UP001424459">
    <property type="component" value="Unassembled WGS sequence"/>
</dbReference>
<name>A0ABP7TNL6_9SPHN</name>
<accession>A0ABP7TNL6</accession>
<protein>
    <recommendedName>
        <fullName evidence="3">FkbM family methyltransferase</fullName>
    </recommendedName>
</protein>
<dbReference type="RefSeq" id="WP_344695419.1">
    <property type="nucleotide sequence ID" value="NZ_BAABBR010000001.1"/>
</dbReference>